<reference evidence="1" key="1">
    <citation type="submission" date="2023-04" db="EMBL/GenBank/DDBJ databases">
        <title>Ambrosiozyma monospora NBRC 1965.</title>
        <authorList>
            <person name="Ichikawa N."/>
            <person name="Sato H."/>
            <person name="Tonouchi N."/>
        </authorList>
    </citation>
    <scope>NUCLEOTIDE SEQUENCE</scope>
    <source>
        <strain evidence="1">NBRC 1965</strain>
    </source>
</reference>
<protein>
    <submittedName>
        <fullName evidence="1">Unnamed protein product</fullName>
    </submittedName>
</protein>
<evidence type="ECO:0000313" key="1">
    <source>
        <dbReference type="EMBL" id="GMG24355.1"/>
    </source>
</evidence>
<comment type="caution">
    <text evidence="1">The sequence shown here is derived from an EMBL/GenBank/DDBJ whole genome shotgun (WGS) entry which is preliminary data.</text>
</comment>
<accession>A0A9W6YXB3</accession>
<proteinExistence type="predicted"/>
<dbReference type="Proteomes" id="UP001165063">
    <property type="component" value="Unassembled WGS sequence"/>
</dbReference>
<evidence type="ECO:0000313" key="2">
    <source>
        <dbReference type="Proteomes" id="UP001165063"/>
    </source>
</evidence>
<keyword evidence="2" id="KW-1185">Reference proteome</keyword>
<name>A0A9W6YXB3_AMBMO</name>
<organism evidence="1 2">
    <name type="scientific">Ambrosiozyma monospora</name>
    <name type="common">Yeast</name>
    <name type="synonym">Endomycopsis monosporus</name>
    <dbReference type="NCBI Taxonomy" id="43982"/>
    <lineage>
        <taxon>Eukaryota</taxon>
        <taxon>Fungi</taxon>
        <taxon>Dikarya</taxon>
        <taxon>Ascomycota</taxon>
        <taxon>Saccharomycotina</taxon>
        <taxon>Pichiomycetes</taxon>
        <taxon>Pichiales</taxon>
        <taxon>Pichiaceae</taxon>
        <taxon>Ambrosiozyma</taxon>
    </lineage>
</organism>
<sequence>MSTLSQIFQVADSYAAGIATTSSATDVFCGTDFESVSSVDDITVTDYHEKDTSRTVFKLKNPSYKMNTNKKIYLESDCSVPEDDGQLLSKILNETSKALDDITLEDEWSSLVMNELFCGIDATKKEGEQTTYVEEATDVDSLCMSLEDNHLDDIDDTDDEITEYDFASFSYQTTPTEQELFLPDFDDEISECDFASFSLQATPTEQELFLPDFNDEISECDFASFSLQETPAEQKFFLPDFDDEINECHFATFSLQATPTEQKFFLSDFDHKQLEFEQNERAAIGDNHSQLNAIFSVDSILFETKDKNQLESVAEQMNIHNQETSQAVDAFAYDDSSKMLDCFYSSDNSKLFTETKCDNAFEEDKDKWVNFLNNCKDFTLPSVFDRM</sequence>
<gene>
    <name evidence="1" type="ORF">Amon01_000292200</name>
</gene>
<dbReference type="EMBL" id="BSXU01001150">
    <property type="protein sequence ID" value="GMG24355.1"/>
    <property type="molecule type" value="Genomic_DNA"/>
</dbReference>
<dbReference type="AlphaFoldDB" id="A0A9W6YXB3"/>